<dbReference type="Proteomes" id="UP000317243">
    <property type="component" value="Unassembled WGS sequence"/>
</dbReference>
<sequence>MTAQESVEQKALDRARKVAAKSSNWIEFHNALFGIGGIMGELFPSQTERTRFSKTHEYQEICKMMESMQGPEVDEYSGNFALRLPKSLHKALAEEAKIEGVSLNQLCVAKLASQLRSVVSS</sequence>
<gene>
    <name evidence="1" type="ORF">KOR42_23030</name>
</gene>
<protein>
    <submittedName>
        <fullName evidence="1">HicB family protein</fullName>
    </submittedName>
</protein>
<evidence type="ECO:0000313" key="1">
    <source>
        <dbReference type="EMBL" id="TWT58916.1"/>
    </source>
</evidence>
<reference evidence="1 2" key="1">
    <citation type="submission" date="2019-02" db="EMBL/GenBank/DDBJ databases">
        <title>Deep-cultivation of Planctomycetes and their phenomic and genomic characterization uncovers novel biology.</title>
        <authorList>
            <person name="Wiegand S."/>
            <person name="Jogler M."/>
            <person name="Boedeker C."/>
            <person name="Pinto D."/>
            <person name="Vollmers J."/>
            <person name="Rivas-Marin E."/>
            <person name="Kohn T."/>
            <person name="Peeters S.H."/>
            <person name="Heuer A."/>
            <person name="Rast P."/>
            <person name="Oberbeckmann S."/>
            <person name="Bunk B."/>
            <person name="Jeske O."/>
            <person name="Meyerdierks A."/>
            <person name="Storesund J.E."/>
            <person name="Kallscheuer N."/>
            <person name="Luecker S."/>
            <person name="Lage O.M."/>
            <person name="Pohl T."/>
            <person name="Merkel B.J."/>
            <person name="Hornburger P."/>
            <person name="Mueller R.-W."/>
            <person name="Bruemmer F."/>
            <person name="Labrenz M."/>
            <person name="Spormann A.M."/>
            <person name="Op Den Camp H."/>
            <person name="Overmann J."/>
            <person name="Amann R."/>
            <person name="Jetten M.S.M."/>
            <person name="Mascher T."/>
            <person name="Medema M.H."/>
            <person name="Devos D.P."/>
            <person name="Kaster A.-K."/>
            <person name="Ovreas L."/>
            <person name="Rohde M."/>
            <person name="Galperin M.Y."/>
            <person name="Jogler C."/>
        </authorList>
    </citation>
    <scope>NUCLEOTIDE SEQUENCE [LARGE SCALE GENOMIC DNA]</scope>
    <source>
        <strain evidence="1 2">KOR42</strain>
    </source>
</reference>
<organism evidence="1 2">
    <name type="scientific">Thalassoglobus neptunius</name>
    <dbReference type="NCBI Taxonomy" id="1938619"/>
    <lineage>
        <taxon>Bacteria</taxon>
        <taxon>Pseudomonadati</taxon>
        <taxon>Planctomycetota</taxon>
        <taxon>Planctomycetia</taxon>
        <taxon>Planctomycetales</taxon>
        <taxon>Planctomycetaceae</taxon>
        <taxon>Thalassoglobus</taxon>
    </lineage>
</organism>
<dbReference type="SUPFAM" id="SSF47598">
    <property type="entry name" value="Ribbon-helix-helix"/>
    <property type="match status" value="1"/>
</dbReference>
<dbReference type="InterPro" id="IPR010985">
    <property type="entry name" value="Ribbon_hlx_hlx"/>
</dbReference>
<keyword evidence="2" id="KW-1185">Reference proteome</keyword>
<dbReference type="OrthoDB" id="268431at2"/>
<proteinExistence type="predicted"/>
<evidence type="ECO:0000313" key="2">
    <source>
        <dbReference type="Proteomes" id="UP000317243"/>
    </source>
</evidence>
<dbReference type="GO" id="GO:0006355">
    <property type="term" value="P:regulation of DNA-templated transcription"/>
    <property type="evidence" value="ECO:0007669"/>
    <property type="project" value="InterPro"/>
</dbReference>
<dbReference type="AlphaFoldDB" id="A0A5C5X795"/>
<dbReference type="InterPro" id="IPR008651">
    <property type="entry name" value="Uncharacterised_HicB"/>
</dbReference>
<name>A0A5C5X795_9PLAN</name>
<accession>A0A5C5X795</accession>
<dbReference type="RefSeq" id="WP_146509637.1">
    <property type="nucleotide sequence ID" value="NZ_SIHI01000001.1"/>
</dbReference>
<dbReference type="Pfam" id="PF05534">
    <property type="entry name" value="HicB"/>
    <property type="match status" value="1"/>
</dbReference>
<dbReference type="InterPro" id="IPR013321">
    <property type="entry name" value="Arc_rbn_hlx_hlx"/>
</dbReference>
<dbReference type="EMBL" id="SIHI01000001">
    <property type="protein sequence ID" value="TWT58916.1"/>
    <property type="molecule type" value="Genomic_DNA"/>
</dbReference>
<dbReference type="Gene3D" id="1.10.1220.10">
    <property type="entry name" value="Met repressor-like"/>
    <property type="match status" value="1"/>
</dbReference>
<comment type="caution">
    <text evidence="1">The sequence shown here is derived from an EMBL/GenBank/DDBJ whole genome shotgun (WGS) entry which is preliminary data.</text>
</comment>